<feature type="transmembrane region" description="Helical" evidence="6">
    <location>
        <begin position="12"/>
        <end position="32"/>
    </location>
</feature>
<evidence type="ECO:0000313" key="7">
    <source>
        <dbReference type="EnsemblMetazoa" id="GMOY011718-PA"/>
    </source>
</evidence>
<organism evidence="7 8">
    <name type="scientific">Glossina morsitans morsitans</name>
    <name type="common">Savannah tsetse fly</name>
    <dbReference type="NCBI Taxonomy" id="37546"/>
    <lineage>
        <taxon>Eukaryota</taxon>
        <taxon>Metazoa</taxon>
        <taxon>Ecdysozoa</taxon>
        <taxon>Arthropoda</taxon>
        <taxon>Hexapoda</taxon>
        <taxon>Insecta</taxon>
        <taxon>Pterygota</taxon>
        <taxon>Neoptera</taxon>
        <taxon>Endopterygota</taxon>
        <taxon>Diptera</taxon>
        <taxon>Brachycera</taxon>
        <taxon>Muscomorpha</taxon>
        <taxon>Hippoboscoidea</taxon>
        <taxon>Glossinidae</taxon>
        <taxon>Glossina</taxon>
    </lineage>
</organism>
<dbReference type="EnsemblMetazoa" id="GMOY011718-RA">
    <property type="protein sequence ID" value="GMOY011718-PA"/>
    <property type="gene ID" value="GMOY011718"/>
</dbReference>
<keyword evidence="4 6" id="KW-0472">Membrane</keyword>
<feature type="compositionally biased region" description="Basic and acidic residues" evidence="5">
    <location>
        <begin position="61"/>
        <end position="85"/>
    </location>
</feature>
<dbReference type="SUPFAM" id="SSF81338">
    <property type="entry name" value="Aquaporin-like"/>
    <property type="match status" value="1"/>
</dbReference>
<evidence type="ECO:0000256" key="6">
    <source>
        <dbReference type="SAM" id="Phobius"/>
    </source>
</evidence>
<keyword evidence="8" id="KW-1185">Reference proteome</keyword>
<evidence type="ECO:0000256" key="3">
    <source>
        <dbReference type="ARBA" id="ARBA00022989"/>
    </source>
</evidence>
<dbReference type="Proteomes" id="UP000092444">
    <property type="component" value="Unassembled WGS sequence"/>
</dbReference>
<dbReference type="InterPro" id="IPR000425">
    <property type="entry name" value="MIP"/>
</dbReference>
<dbReference type="VEuPathDB" id="VectorBase:GMOY011718"/>
<accession>A0A1B0GEJ5</accession>
<keyword evidence="2 6" id="KW-0812">Transmembrane</keyword>
<dbReference type="PhylomeDB" id="A0A1B0GEJ5"/>
<evidence type="ECO:0000256" key="4">
    <source>
        <dbReference type="ARBA" id="ARBA00023136"/>
    </source>
</evidence>
<evidence type="ECO:0000313" key="8">
    <source>
        <dbReference type="Proteomes" id="UP000092444"/>
    </source>
</evidence>
<protein>
    <recommendedName>
        <fullName evidence="9">Aquaporin</fullName>
    </recommendedName>
</protein>
<evidence type="ECO:0000256" key="2">
    <source>
        <dbReference type="ARBA" id="ARBA00022692"/>
    </source>
</evidence>
<dbReference type="EMBL" id="CCAG010012297">
    <property type="status" value="NOT_ANNOTATED_CDS"/>
    <property type="molecule type" value="Genomic_DNA"/>
</dbReference>
<keyword evidence="3 6" id="KW-1133">Transmembrane helix</keyword>
<comment type="subcellular location">
    <subcellularLocation>
        <location evidence="1">Membrane</location>
        <topology evidence="1">Multi-pass membrane protein</topology>
    </subcellularLocation>
</comment>
<dbReference type="GO" id="GO:0016020">
    <property type="term" value="C:membrane"/>
    <property type="evidence" value="ECO:0007669"/>
    <property type="project" value="UniProtKB-SubCell"/>
</dbReference>
<feature type="region of interest" description="Disordered" evidence="5">
    <location>
        <begin position="59"/>
        <end position="85"/>
    </location>
</feature>
<evidence type="ECO:0000256" key="1">
    <source>
        <dbReference type="ARBA" id="ARBA00004141"/>
    </source>
</evidence>
<proteinExistence type="predicted"/>
<dbReference type="EMBL" id="CCAG010012298">
    <property type="status" value="NOT_ANNOTATED_CDS"/>
    <property type="molecule type" value="Genomic_DNA"/>
</dbReference>
<dbReference type="STRING" id="37546.A0A1B0GEJ5"/>
<dbReference type="Gene3D" id="1.20.1080.10">
    <property type="entry name" value="Glycerol uptake facilitator protein"/>
    <property type="match status" value="1"/>
</dbReference>
<evidence type="ECO:0008006" key="9">
    <source>
        <dbReference type="Google" id="ProtNLM"/>
    </source>
</evidence>
<name>A0A1B0GEJ5_GLOMM</name>
<dbReference type="AlphaFoldDB" id="A0A1B0GEJ5"/>
<sequence length="85" mass="9156">MAILPKYLVSRYIAPLAIGMAVTLGHLGTIRYTGASMNPARTVATLIYTQILEKPSAKASEVSDKYGTHADEGEIRKLESGRGYA</sequence>
<reference evidence="7" key="1">
    <citation type="submission" date="2020-05" db="UniProtKB">
        <authorList>
            <consortium name="EnsemblMetazoa"/>
        </authorList>
    </citation>
    <scope>IDENTIFICATION</scope>
    <source>
        <strain evidence="7">Yale</strain>
    </source>
</reference>
<dbReference type="GO" id="GO:0015267">
    <property type="term" value="F:channel activity"/>
    <property type="evidence" value="ECO:0007669"/>
    <property type="project" value="InterPro"/>
</dbReference>
<evidence type="ECO:0000256" key="5">
    <source>
        <dbReference type="SAM" id="MobiDB-lite"/>
    </source>
</evidence>
<dbReference type="Pfam" id="PF00230">
    <property type="entry name" value="MIP"/>
    <property type="match status" value="1"/>
</dbReference>
<dbReference type="InterPro" id="IPR023271">
    <property type="entry name" value="Aquaporin-like"/>
</dbReference>